<dbReference type="RefSeq" id="WP_122224146.1">
    <property type="nucleotide sequence ID" value="NZ_RBQB01000355.1"/>
</dbReference>
<proteinExistence type="predicted"/>
<dbReference type="Proteomes" id="UP000279372">
    <property type="component" value="Unassembled WGS sequence"/>
</dbReference>
<accession>A0A3M3YBL0</accession>
<evidence type="ECO:0000313" key="2">
    <source>
        <dbReference type="Proteomes" id="UP000279372"/>
    </source>
</evidence>
<name>A0A3M3YBL0_9PSED</name>
<comment type="caution">
    <text evidence="1">The sequence shown here is derived from an EMBL/GenBank/DDBJ whole genome shotgun (WGS) entry which is preliminary data.</text>
</comment>
<sequence>MANRQSYTVLVGYPKGGGHYTAAGEVVDLLDVQANALEAAGRVALTSALKASAATAAAETQIKAPKAAVRSAE</sequence>
<dbReference type="AlphaFoldDB" id="A0A3M3YBL0"/>
<organism evidence="1 2">
    <name type="scientific">Pseudomonas syringae pv. philadelphi</name>
    <dbReference type="NCBI Taxonomy" id="251706"/>
    <lineage>
        <taxon>Bacteria</taxon>
        <taxon>Pseudomonadati</taxon>
        <taxon>Pseudomonadota</taxon>
        <taxon>Gammaproteobacteria</taxon>
        <taxon>Pseudomonadales</taxon>
        <taxon>Pseudomonadaceae</taxon>
        <taxon>Pseudomonas</taxon>
    </lineage>
</organism>
<protein>
    <submittedName>
        <fullName evidence="1">Uncharacterized protein</fullName>
    </submittedName>
</protein>
<reference evidence="1 2" key="1">
    <citation type="submission" date="2018-08" db="EMBL/GenBank/DDBJ databases">
        <title>Recombination of ecologically and evolutionarily significant loci maintains genetic cohesion in the Pseudomonas syringae species complex.</title>
        <authorList>
            <person name="Dillon M."/>
            <person name="Thakur S."/>
            <person name="Almeida R.N.D."/>
            <person name="Weir B.S."/>
            <person name="Guttman D.S."/>
        </authorList>
    </citation>
    <scope>NUCLEOTIDE SEQUENCE [LARGE SCALE GENOMIC DNA]</scope>
    <source>
        <strain evidence="1 2">ICMP 8902</strain>
    </source>
</reference>
<gene>
    <name evidence="1" type="ORF">ALQ33_200147</name>
</gene>
<evidence type="ECO:0000313" key="1">
    <source>
        <dbReference type="EMBL" id="RMO79800.1"/>
    </source>
</evidence>
<dbReference type="EMBL" id="RBQB01000355">
    <property type="protein sequence ID" value="RMO79800.1"/>
    <property type="molecule type" value="Genomic_DNA"/>
</dbReference>